<dbReference type="InterPro" id="IPR011761">
    <property type="entry name" value="ATP-grasp"/>
</dbReference>
<comment type="caution">
    <text evidence="3">The sequence shown here is derived from an EMBL/GenBank/DDBJ whole genome shotgun (WGS) entry which is preliminary data.</text>
</comment>
<evidence type="ECO:0000259" key="2">
    <source>
        <dbReference type="PROSITE" id="PS50975"/>
    </source>
</evidence>
<gene>
    <name evidence="3" type="ORF">A2819_03160</name>
</gene>
<organism evidence="3 4">
    <name type="scientific">Candidatus Azambacteria bacterium RIFCSPHIGHO2_01_FULL_40_24</name>
    <dbReference type="NCBI Taxonomy" id="1797301"/>
    <lineage>
        <taxon>Bacteria</taxon>
        <taxon>Candidatus Azamiibacteriota</taxon>
    </lineage>
</organism>
<keyword evidence="1" id="KW-0067">ATP-binding</keyword>
<dbReference type="EMBL" id="MEYK01000019">
    <property type="protein sequence ID" value="OGD25194.1"/>
    <property type="molecule type" value="Genomic_DNA"/>
</dbReference>
<keyword evidence="1" id="KW-0547">Nucleotide-binding</keyword>
<dbReference type="GO" id="GO:0005524">
    <property type="term" value="F:ATP binding"/>
    <property type="evidence" value="ECO:0007669"/>
    <property type="project" value="UniProtKB-UniRule"/>
</dbReference>
<evidence type="ECO:0000313" key="3">
    <source>
        <dbReference type="EMBL" id="OGD25194.1"/>
    </source>
</evidence>
<dbReference type="AlphaFoldDB" id="A0A1F5B3Q4"/>
<accession>A0A1F5B3Q4</accession>
<dbReference type="SUPFAM" id="SSF56059">
    <property type="entry name" value="Glutathione synthetase ATP-binding domain-like"/>
    <property type="match status" value="1"/>
</dbReference>
<dbReference type="PROSITE" id="PS50975">
    <property type="entry name" value="ATP_GRASP"/>
    <property type="match status" value="1"/>
</dbReference>
<dbReference type="Gene3D" id="3.30.470.20">
    <property type="entry name" value="ATP-grasp fold, B domain"/>
    <property type="match status" value="1"/>
</dbReference>
<proteinExistence type="predicted"/>
<evidence type="ECO:0000256" key="1">
    <source>
        <dbReference type="PROSITE-ProRule" id="PRU00409"/>
    </source>
</evidence>
<name>A0A1F5B3Q4_9BACT</name>
<dbReference type="Proteomes" id="UP000176431">
    <property type="component" value="Unassembled WGS sequence"/>
</dbReference>
<feature type="domain" description="ATP-grasp" evidence="2">
    <location>
        <begin position="130"/>
        <end position="331"/>
    </location>
</feature>
<sequence length="459" mass="52434">MNSEESRKNLKIIFFEHNPYMSVELLDLLNDYKIICYNDDTTYRLLKKDWDIESYLNTEFIEEPESDQVAEILLGDQNFLDRSIRDKKHSKILFFYMNTKMDQLRKKTGMSMLLPQFDLQERLGNKIYLSEICKKLGLVRNESLDFKEVSDNLTDLFTQCRKALGLPFIVQDALGESGWDTSLVGTEVELQEARKKIKSGLRATKYLTNNVPVSVHVCILDNQTIIRGPWLQLIGLPELSLSPFRFTGNDTNQSLLSQSFINEVLGMSSKIAEFAKAEGYRGILGIDYLWDRDTGVISPQEINSRLVGLTRLLTGIQKDQFLFPDLLKHIEAFDMPSYSSKCKTLRAGEINFSNHDYSQVIIRNNEPSNIKILTRLDPGIYQLRGGSLQKVKASLFVHDMRNDDVLITSAAHAGCELYPGEVIVRMILKKSVVNDGEYKLKPEAVKLIDTVRKYATSTL</sequence>
<dbReference type="GO" id="GO:0046872">
    <property type="term" value="F:metal ion binding"/>
    <property type="evidence" value="ECO:0007669"/>
    <property type="project" value="InterPro"/>
</dbReference>
<evidence type="ECO:0000313" key="4">
    <source>
        <dbReference type="Proteomes" id="UP000176431"/>
    </source>
</evidence>
<reference evidence="3 4" key="1">
    <citation type="journal article" date="2016" name="Nat. Commun.">
        <title>Thousands of microbial genomes shed light on interconnected biogeochemical processes in an aquifer system.</title>
        <authorList>
            <person name="Anantharaman K."/>
            <person name="Brown C.T."/>
            <person name="Hug L.A."/>
            <person name="Sharon I."/>
            <person name="Castelle C.J."/>
            <person name="Probst A.J."/>
            <person name="Thomas B.C."/>
            <person name="Singh A."/>
            <person name="Wilkins M.J."/>
            <person name="Karaoz U."/>
            <person name="Brodie E.L."/>
            <person name="Williams K.H."/>
            <person name="Hubbard S.S."/>
            <person name="Banfield J.F."/>
        </authorList>
    </citation>
    <scope>NUCLEOTIDE SEQUENCE [LARGE SCALE GENOMIC DNA]</scope>
</reference>
<protein>
    <recommendedName>
        <fullName evidence="2">ATP-grasp domain-containing protein</fullName>
    </recommendedName>
</protein>